<evidence type="ECO:0000256" key="2">
    <source>
        <dbReference type="SAM" id="SignalP"/>
    </source>
</evidence>
<dbReference type="AlphaFoldDB" id="A0AA36JQM9"/>
<feature type="signal peptide" evidence="2">
    <location>
        <begin position="1"/>
        <end position="29"/>
    </location>
</feature>
<keyword evidence="4" id="KW-1185">Reference proteome</keyword>
<dbReference type="Proteomes" id="UP001178507">
    <property type="component" value="Unassembled WGS sequence"/>
</dbReference>
<comment type="caution">
    <text evidence="3">The sequence shown here is derived from an EMBL/GenBank/DDBJ whole genome shotgun (WGS) entry which is preliminary data.</text>
</comment>
<evidence type="ECO:0000256" key="1">
    <source>
        <dbReference type="SAM" id="Phobius"/>
    </source>
</evidence>
<keyword evidence="1" id="KW-0812">Transmembrane</keyword>
<accession>A0AA36JQM9</accession>
<dbReference type="EMBL" id="CAUJNA010003829">
    <property type="protein sequence ID" value="CAJ1410627.1"/>
    <property type="molecule type" value="Genomic_DNA"/>
</dbReference>
<organism evidence="3 4">
    <name type="scientific">Effrenium voratum</name>
    <dbReference type="NCBI Taxonomy" id="2562239"/>
    <lineage>
        <taxon>Eukaryota</taxon>
        <taxon>Sar</taxon>
        <taxon>Alveolata</taxon>
        <taxon>Dinophyceae</taxon>
        <taxon>Suessiales</taxon>
        <taxon>Symbiodiniaceae</taxon>
        <taxon>Effrenium</taxon>
    </lineage>
</organism>
<gene>
    <name evidence="3" type="ORF">EVOR1521_LOCUS31413</name>
</gene>
<name>A0AA36JQM9_9DINO</name>
<evidence type="ECO:0000313" key="4">
    <source>
        <dbReference type="Proteomes" id="UP001178507"/>
    </source>
</evidence>
<feature type="transmembrane region" description="Helical" evidence="1">
    <location>
        <begin position="105"/>
        <end position="123"/>
    </location>
</feature>
<evidence type="ECO:0000313" key="3">
    <source>
        <dbReference type="EMBL" id="CAJ1410627.1"/>
    </source>
</evidence>
<protein>
    <recommendedName>
        <fullName evidence="5">Transmembrane protein</fullName>
    </recommendedName>
</protein>
<proteinExistence type="predicted"/>
<keyword evidence="2" id="KW-0732">Signal</keyword>
<feature type="chain" id="PRO_5041400464" description="Transmembrane protein" evidence="2">
    <location>
        <begin position="30"/>
        <end position="186"/>
    </location>
</feature>
<keyword evidence="1" id="KW-1133">Transmembrane helix</keyword>
<evidence type="ECO:0008006" key="5">
    <source>
        <dbReference type="Google" id="ProtNLM"/>
    </source>
</evidence>
<sequence>MAPRRSAIGRRGTGAVLAAALLMLAPCFALSRGSRTALRAESAAATPAKADGPSEEAIKTRSIFMSLDSDEFGIDMDQVKKSGIPTEETEPGAFRQVGDFISGPFILPFVTILVAYLGYYCFFTKEAENAFYYSAVNEKAMLSSGEEDSGFDFRALNPDMVSEIRQAIEAQQKEEALGQSPEAPAP</sequence>
<keyword evidence="1" id="KW-0472">Membrane</keyword>
<reference evidence="3" key="1">
    <citation type="submission" date="2023-08" db="EMBL/GenBank/DDBJ databases">
        <authorList>
            <person name="Chen Y."/>
            <person name="Shah S."/>
            <person name="Dougan E. K."/>
            <person name="Thang M."/>
            <person name="Chan C."/>
        </authorList>
    </citation>
    <scope>NUCLEOTIDE SEQUENCE</scope>
</reference>